<proteinExistence type="predicted"/>
<sequence length="216" mass="24936">MKKIILITLLSLIFTMPVIAEEHYNDEIYLDLNTPAGSINLKTPQKLESMKLDLIPAKDFRVSPQNIYDYNNKNPYSKQSASYKREKKHGNFAFGTKTDTTFAPESYSQTNTMFAKYNKNRFTLNTSYKNNSFASLDKTGKGTFAFTPEYKLNNHVTLQNVYSANFMDRNRKNELIFSLKPFKDDRMNFDVGAGQIYSDNTSPIRSQLNFSTKIKF</sequence>
<evidence type="ECO:0000313" key="3">
    <source>
        <dbReference type="Proteomes" id="UP000823928"/>
    </source>
</evidence>
<evidence type="ECO:0000256" key="1">
    <source>
        <dbReference type="SAM" id="SignalP"/>
    </source>
</evidence>
<comment type="caution">
    <text evidence="2">The sequence shown here is derived from an EMBL/GenBank/DDBJ whole genome shotgun (WGS) entry which is preliminary data.</text>
</comment>
<reference evidence="2" key="2">
    <citation type="journal article" date="2021" name="PeerJ">
        <title>Extensive microbial diversity within the chicken gut microbiome revealed by metagenomics and culture.</title>
        <authorList>
            <person name="Gilroy R."/>
            <person name="Ravi A."/>
            <person name="Getino M."/>
            <person name="Pursley I."/>
            <person name="Horton D.L."/>
            <person name="Alikhan N.F."/>
            <person name="Baker D."/>
            <person name="Gharbi K."/>
            <person name="Hall N."/>
            <person name="Watson M."/>
            <person name="Adriaenssens E.M."/>
            <person name="Foster-Nyarko E."/>
            <person name="Jarju S."/>
            <person name="Secka A."/>
            <person name="Antonio M."/>
            <person name="Oren A."/>
            <person name="Chaudhuri R.R."/>
            <person name="La Ragione R."/>
            <person name="Hildebrand F."/>
            <person name="Pallen M.J."/>
        </authorList>
    </citation>
    <scope>NUCLEOTIDE SEQUENCE</scope>
    <source>
        <strain evidence="2">6276</strain>
    </source>
</reference>
<protein>
    <submittedName>
        <fullName evidence="2">Uncharacterized protein</fullName>
    </submittedName>
</protein>
<keyword evidence="1" id="KW-0732">Signal</keyword>
<dbReference type="AlphaFoldDB" id="A0A9D1EYF3"/>
<dbReference type="Proteomes" id="UP000823928">
    <property type="component" value="Unassembled WGS sequence"/>
</dbReference>
<dbReference type="EMBL" id="DVIU01000117">
    <property type="protein sequence ID" value="HIS36143.1"/>
    <property type="molecule type" value="Genomic_DNA"/>
</dbReference>
<feature type="signal peptide" evidence="1">
    <location>
        <begin position="1"/>
        <end position="20"/>
    </location>
</feature>
<organism evidence="2 3">
    <name type="scientific">Candidatus Scatousia excrementigallinarum</name>
    <dbReference type="NCBI Taxonomy" id="2840935"/>
    <lineage>
        <taxon>Bacteria</taxon>
        <taxon>Candidatus Scatousia</taxon>
    </lineage>
</organism>
<accession>A0A9D1EYF3</accession>
<evidence type="ECO:0000313" key="2">
    <source>
        <dbReference type="EMBL" id="HIS36143.1"/>
    </source>
</evidence>
<name>A0A9D1EYF3_9BACT</name>
<feature type="chain" id="PRO_5039635086" evidence="1">
    <location>
        <begin position="21"/>
        <end position="216"/>
    </location>
</feature>
<gene>
    <name evidence="2" type="ORF">IAC10_05875</name>
</gene>
<reference evidence="2" key="1">
    <citation type="submission" date="2020-10" db="EMBL/GenBank/DDBJ databases">
        <authorList>
            <person name="Gilroy R."/>
        </authorList>
    </citation>
    <scope>NUCLEOTIDE SEQUENCE</scope>
    <source>
        <strain evidence="2">6276</strain>
    </source>
</reference>